<organism evidence="6 7">
    <name type="scientific">Pectobacterium zantedeschiae</name>
    <dbReference type="NCBI Taxonomy" id="2034769"/>
    <lineage>
        <taxon>Bacteria</taxon>
        <taxon>Pseudomonadati</taxon>
        <taxon>Pseudomonadota</taxon>
        <taxon>Gammaproteobacteria</taxon>
        <taxon>Enterobacterales</taxon>
        <taxon>Pectobacteriaceae</taxon>
        <taxon>Pectobacterium</taxon>
    </lineage>
</organism>
<accession>A0A9X8P5K9</accession>
<feature type="domain" description="Tip attachment protein J HDII-ins2" evidence="5">
    <location>
        <begin position="87"/>
        <end position="211"/>
    </location>
</feature>
<dbReference type="InterPro" id="IPR032876">
    <property type="entry name" value="J_dom"/>
</dbReference>
<keyword evidence="7" id="KW-1185">Reference proteome</keyword>
<evidence type="ECO:0000313" key="7">
    <source>
        <dbReference type="Proteomes" id="UP001138460"/>
    </source>
</evidence>
<feature type="domain" description="Tip attachment protein J central straight fiber" evidence="1">
    <location>
        <begin position="977"/>
        <end position="1113"/>
    </location>
</feature>
<evidence type="ECO:0000259" key="4">
    <source>
        <dbReference type="Pfam" id="PF24489"/>
    </source>
</evidence>
<evidence type="ECO:0000259" key="3">
    <source>
        <dbReference type="Pfam" id="PF24421"/>
    </source>
</evidence>
<evidence type="ECO:0000259" key="1">
    <source>
        <dbReference type="Pfam" id="PF09327"/>
    </source>
</evidence>
<gene>
    <name evidence="6" type="ORF">CLR69_06110</name>
</gene>
<evidence type="ECO:0000259" key="5">
    <source>
        <dbReference type="Pfam" id="PF24801"/>
    </source>
</evidence>
<dbReference type="Pfam" id="PF13550">
    <property type="entry name" value="Phage-tail_3"/>
    <property type="match status" value="1"/>
</dbReference>
<protein>
    <submittedName>
        <fullName evidence="6">DUF1983 domain-containing protein</fullName>
    </submittedName>
</protein>
<dbReference type="InterPro" id="IPR015406">
    <property type="entry name" value="GpJ_CSF"/>
</dbReference>
<feature type="domain" description="Tip attachment protein J Fn3-1" evidence="3">
    <location>
        <begin position="605"/>
        <end position="704"/>
    </location>
</feature>
<evidence type="ECO:0000313" key="6">
    <source>
        <dbReference type="EMBL" id="RYC44592.1"/>
    </source>
</evidence>
<name>A0A9X8P5K9_9GAMM</name>
<dbReference type="Pfam" id="PF09327">
    <property type="entry name" value="Phage_Tail_Tip"/>
    <property type="match status" value="1"/>
</dbReference>
<dbReference type="InterPro" id="IPR057587">
    <property type="entry name" value="GpJ_Ig_second"/>
</dbReference>
<dbReference type="InterPro" id="IPR053171">
    <property type="entry name" value="Viral_Tip_Attach_Protein"/>
</dbReference>
<dbReference type="Pfam" id="PF24489">
    <property type="entry name" value="Ig_J_second"/>
    <property type="match status" value="1"/>
</dbReference>
<reference evidence="6 7" key="1">
    <citation type="journal article" date="2018" name="Syst. Appl. Microbiol.">
        <title>Pectobacterium zantedeschiae sp. nov. a new species of a soft rot pathogen isolated from Calla lily (Zantedeschia spp.).</title>
        <authorList>
            <person name="Waleron M."/>
            <person name="Misztak A."/>
            <person name="Waleron M."/>
            <person name="Franczuk M."/>
            <person name="Jonca J."/>
            <person name="Wielgomas B."/>
            <person name="Mikicinski A."/>
            <person name="Popovic T."/>
            <person name="Waleron K."/>
        </authorList>
    </citation>
    <scope>NUCLEOTIDE SEQUENCE [LARGE SCALE GENOMIC DNA]</scope>
    <source>
        <strain evidence="6 7">9M</strain>
    </source>
</reference>
<dbReference type="Proteomes" id="UP001138460">
    <property type="component" value="Unassembled WGS sequence"/>
</dbReference>
<sequence length="1132" mass="123080">MSSGGGGGSTPTLVNDNLTSKQFYRVLDIVSDGPIYGPIDQEHLSSFRVNKTPVTSASGIVNIPGVSVAWRPGSADQSPINGFDAIEATVIINTDVTQATPLVRTVTDNDVTRVRLNLGVNALVQQDTKGNQQNTGVTMVIETRTGNNAYQIAKTVTITGKISGEYLEAHVINAPEIKPFDIRVRRITPDSTSDLLNNGTVWNSYTEITDDNLSYPFTAVCGAVIDRDQYTDTPNRTYYLRGVIVDVPDNYDPQTRTYSGIWTGGFKSAWTNNPAWIFRALVKNTRYGLARRAGYIDVDDGSLYVLSQFCDQKLDDGYGGKEPRFTLNAYITEQKSARELLDDIAGMFRGIALWDGMRFSIMIDRPQDPVSAVTNANVIDGLFTYSSMKRSERFNAVVVSWTDPNNGWEQVKEYYSDDAMIGRYEYNETTIEAFGCTSRGQALRTAKWLVESAKLEDKKVTFKMARDAIAFLPGDIIEVMDNNHGATRLGGRIISHAGAVITVDADVSELVGTGDKMSIMGVDGKFAKHEIVTVSGAVITLRSAPAWVKDGTVFVISTGEVSTRLWRIMAVSEDDNSSLYSISATLHDPNKQAIVDEGAVFETPSDTLNGYRVPNIEDLKIINTNSGTVQVTATWETATTTKKLMFELYVYNENGAVVAQFETDQFRYEFYGIDADNYTLGVRGRNDNGMKGAEAQVSMIIGAPQAPSFVQWVPGVLQATMIPVMPVSATTDTTFEFWWSGEQKITDASKIETEAQFLGRGSQWVASQLKFGATYHAYIRTRSAFGVSGFITVSGQPDDDIEELSNHIAEKVMETDAWKSLTGDIENNTQQIADGMRDSIEQAKAIIRNSLANDSETRRWRAQNGERVAEITETRAIVASEVEARTIAMLEMQSQIGTTNSNLNALQQTVTTLEQTTAQDITNLNSKMTDAESGISANSSAVSGLQTSVSNMDGKLTAQATEINTLTATVNGVSTEISDVSSIVNGMDAKMSAYRSIKVAVDSNGHQYIAGIGLDVSNSQDGMQANIIMLADRFTMMTNAGGVPTPIFTNQGTQVILRSAVIGDATITSAKIADSAINNAKIGNAIYSSGYKESGGIGGWLISKPENNLSFVDSGKRLRIQIGVITGEAPDV</sequence>
<dbReference type="EMBL" id="NWTM01000001">
    <property type="protein sequence ID" value="RYC44592.1"/>
    <property type="molecule type" value="Genomic_DNA"/>
</dbReference>
<dbReference type="Pfam" id="PF24421">
    <property type="entry name" value="Ig_J"/>
    <property type="match status" value="1"/>
</dbReference>
<dbReference type="InterPro" id="IPR055383">
    <property type="entry name" value="FN3-1_GpJ"/>
</dbReference>
<dbReference type="PANTHER" id="PTHR36251:SF2">
    <property type="entry name" value="GIFSY-2 PROPHAGE HOST SPECIFICITY PROTEIN J, PHAGE LAMBDA"/>
    <property type="match status" value="1"/>
</dbReference>
<proteinExistence type="predicted"/>
<dbReference type="Pfam" id="PF24801">
    <property type="entry name" value="FNIII-A_GpJ"/>
    <property type="match status" value="1"/>
</dbReference>
<dbReference type="OrthoDB" id="109844at2"/>
<dbReference type="InterPro" id="IPR055385">
    <property type="entry name" value="GpJ_HDII-ins2"/>
</dbReference>
<dbReference type="PANTHER" id="PTHR36251">
    <property type="entry name" value="FELS-1 PROPHAGE HOST SPECIFICITY PROTEIN-RELATED"/>
    <property type="match status" value="1"/>
</dbReference>
<evidence type="ECO:0000259" key="2">
    <source>
        <dbReference type="Pfam" id="PF13550"/>
    </source>
</evidence>
<feature type="domain" description="Tip attachment protein J second Ig-like" evidence="4">
    <location>
        <begin position="706"/>
        <end position="808"/>
    </location>
</feature>
<feature type="domain" description="Tip attachment protein J" evidence="2">
    <location>
        <begin position="332"/>
        <end position="486"/>
    </location>
</feature>
<dbReference type="Gene3D" id="1.20.5.340">
    <property type="match status" value="1"/>
</dbReference>
<dbReference type="AlphaFoldDB" id="A0A9X8P5K9"/>
<dbReference type="RefSeq" id="WP_129711347.1">
    <property type="nucleotide sequence ID" value="NZ_JBEHFA010000003.1"/>
</dbReference>
<comment type="caution">
    <text evidence="6">The sequence shown here is derived from an EMBL/GenBank/DDBJ whole genome shotgun (WGS) entry which is preliminary data.</text>
</comment>